<evidence type="ECO:0000256" key="4">
    <source>
        <dbReference type="ARBA" id="ARBA00022982"/>
    </source>
</evidence>
<keyword evidence="8" id="KW-0732">Signal</keyword>
<dbReference type="KEGG" id="geh:HYN69_01085"/>
<evidence type="ECO:0000313" key="9">
    <source>
        <dbReference type="EMBL" id="AWB47285.1"/>
    </source>
</evidence>
<name>A0A2S0UHL4_9RHOB</name>
<dbReference type="GO" id="GO:0042597">
    <property type="term" value="C:periplasmic space"/>
    <property type="evidence" value="ECO:0007669"/>
    <property type="project" value="InterPro"/>
</dbReference>
<feature type="binding site" description="axial binding residue" evidence="6">
    <location>
        <position position="139"/>
    </location>
    <ligand>
        <name>heme c</name>
        <dbReference type="ChEBI" id="CHEBI:61717"/>
    </ligand>
    <ligandPart>
        <name>Fe</name>
        <dbReference type="ChEBI" id="CHEBI:18248"/>
    </ligandPart>
</feature>
<dbReference type="GO" id="GO:0005506">
    <property type="term" value="F:iron ion binding"/>
    <property type="evidence" value="ECO:0007669"/>
    <property type="project" value="InterPro"/>
</dbReference>
<evidence type="ECO:0000256" key="7">
    <source>
        <dbReference type="PIRSR" id="PIRSR000027-2"/>
    </source>
</evidence>
<evidence type="ECO:0000256" key="2">
    <source>
        <dbReference type="ARBA" id="ARBA00022617"/>
    </source>
</evidence>
<feature type="signal peptide" evidence="8">
    <location>
        <begin position="1"/>
        <end position="21"/>
    </location>
</feature>
<feature type="binding site" description="covalent" evidence="7">
    <location>
        <position position="138"/>
    </location>
    <ligand>
        <name>heme c</name>
        <dbReference type="ChEBI" id="CHEBI:61717"/>
    </ligand>
</feature>
<dbReference type="Proteomes" id="UP000244496">
    <property type="component" value="Chromosome"/>
</dbReference>
<evidence type="ECO:0000256" key="1">
    <source>
        <dbReference type="ARBA" id="ARBA00022448"/>
    </source>
</evidence>
<dbReference type="InterPro" id="IPR012127">
    <property type="entry name" value="Cyt_c_prime"/>
</dbReference>
<sequence>MKFTKTLVITGFAFAATALYAAERTDPNAIARSELMETIGGATKVLGGMAGGKAPYDAAAAEAAKTALAEAAAKITATFETQGGADPADEAKPEIWANWDDFVKKSGALEAAATALDASSLEGVQAGMGAIGGTCKDCHTAYRM</sequence>
<dbReference type="PIRSF" id="PIRSF000027">
    <property type="entry name" value="Cytc_c_prime"/>
    <property type="match status" value="1"/>
</dbReference>
<dbReference type="AlphaFoldDB" id="A0A2S0UHL4"/>
<dbReference type="GO" id="GO:0022900">
    <property type="term" value="P:electron transport chain"/>
    <property type="evidence" value="ECO:0007669"/>
    <property type="project" value="InterPro"/>
</dbReference>
<evidence type="ECO:0000256" key="6">
    <source>
        <dbReference type="PIRSR" id="PIRSR000027-1"/>
    </source>
</evidence>
<evidence type="ECO:0000313" key="10">
    <source>
        <dbReference type="Proteomes" id="UP000244496"/>
    </source>
</evidence>
<reference evidence="9 10" key="1">
    <citation type="submission" date="2018-04" db="EMBL/GenBank/DDBJ databases">
        <title>Genome sequencing of Gemmobacter.</title>
        <authorList>
            <person name="Yi H."/>
            <person name="Baek M.-G."/>
        </authorList>
    </citation>
    <scope>NUCLEOTIDE SEQUENCE [LARGE SCALE GENOMIC DNA]</scope>
    <source>
        <strain evidence="9 10">HYN0069</strain>
    </source>
</reference>
<gene>
    <name evidence="9" type="ORF">HYN69_01085</name>
</gene>
<dbReference type="Pfam" id="PF01322">
    <property type="entry name" value="Cytochrom_C_2"/>
    <property type="match status" value="1"/>
</dbReference>
<keyword evidence="2 7" id="KW-0349">Heme</keyword>
<dbReference type="SUPFAM" id="SSF47175">
    <property type="entry name" value="Cytochromes"/>
    <property type="match status" value="1"/>
</dbReference>
<keyword evidence="3 6" id="KW-0479">Metal-binding</keyword>
<keyword evidence="10" id="KW-1185">Reference proteome</keyword>
<feature type="chain" id="PRO_5015682937" evidence="8">
    <location>
        <begin position="22"/>
        <end position="144"/>
    </location>
</feature>
<dbReference type="InterPro" id="IPR002321">
    <property type="entry name" value="Cyt_c_II"/>
</dbReference>
<dbReference type="OrthoDB" id="7596534at2"/>
<dbReference type="RefSeq" id="WP_108434114.1">
    <property type="nucleotide sequence ID" value="NZ_CP028918.1"/>
</dbReference>
<dbReference type="GO" id="GO:0020037">
    <property type="term" value="F:heme binding"/>
    <property type="evidence" value="ECO:0007669"/>
    <property type="project" value="InterPro"/>
</dbReference>
<protein>
    <submittedName>
        <fullName evidence="9">Cytochrome C556</fullName>
    </submittedName>
</protein>
<dbReference type="InterPro" id="IPR010980">
    <property type="entry name" value="Cyt_c/b562"/>
</dbReference>
<comment type="PTM">
    <text evidence="7">Binds 1 heme group per subunit.</text>
</comment>
<evidence type="ECO:0000256" key="8">
    <source>
        <dbReference type="SAM" id="SignalP"/>
    </source>
</evidence>
<dbReference type="EMBL" id="CP028918">
    <property type="protein sequence ID" value="AWB47285.1"/>
    <property type="molecule type" value="Genomic_DNA"/>
</dbReference>
<evidence type="ECO:0000256" key="5">
    <source>
        <dbReference type="ARBA" id="ARBA00023004"/>
    </source>
</evidence>
<dbReference type="GO" id="GO:0009055">
    <property type="term" value="F:electron transfer activity"/>
    <property type="evidence" value="ECO:0007669"/>
    <property type="project" value="InterPro"/>
</dbReference>
<keyword evidence="5 6" id="KW-0408">Iron</keyword>
<proteinExistence type="predicted"/>
<keyword evidence="4" id="KW-0249">Electron transport</keyword>
<accession>A0A2S0UHL4</accession>
<keyword evidence="1" id="KW-0813">Transport</keyword>
<evidence type="ECO:0000256" key="3">
    <source>
        <dbReference type="ARBA" id="ARBA00022723"/>
    </source>
</evidence>
<dbReference type="PROSITE" id="PS51009">
    <property type="entry name" value="CYTCII"/>
    <property type="match status" value="1"/>
</dbReference>
<dbReference type="Gene3D" id="1.20.120.10">
    <property type="entry name" value="Cytochrome c/b562"/>
    <property type="match status" value="1"/>
</dbReference>
<organism evidence="9 10">
    <name type="scientific">Paragemmobacter aquarius</name>
    <dbReference type="NCBI Taxonomy" id="2169400"/>
    <lineage>
        <taxon>Bacteria</taxon>
        <taxon>Pseudomonadati</taxon>
        <taxon>Pseudomonadota</taxon>
        <taxon>Alphaproteobacteria</taxon>
        <taxon>Rhodobacterales</taxon>
        <taxon>Paracoccaceae</taxon>
        <taxon>Paragemmobacter</taxon>
    </lineage>
</organism>
<feature type="binding site" description="covalent" evidence="7">
    <location>
        <position position="135"/>
    </location>
    <ligand>
        <name>heme c</name>
        <dbReference type="ChEBI" id="CHEBI:61717"/>
    </ligand>
</feature>